<dbReference type="Pfam" id="PF08238">
    <property type="entry name" value="Sel1"/>
    <property type="match status" value="13"/>
</dbReference>
<dbReference type="InterPro" id="IPR006597">
    <property type="entry name" value="Sel1-like"/>
</dbReference>
<dbReference type="SUPFAM" id="SSF81901">
    <property type="entry name" value="HCP-like"/>
    <property type="match status" value="3"/>
</dbReference>
<name>A0A963YNA7_9PROT</name>
<protein>
    <submittedName>
        <fullName evidence="2">SEL1-like repeat protein</fullName>
    </submittedName>
</protein>
<dbReference type="PANTHER" id="PTHR11102:SF160">
    <property type="entry name" value="ERAD-ASSOCIATED E3 UBIQUITIN-PROTEIN LIGASE COMPONENT HRD3"/>
    <property type="match status" value="1"/>
</dbReference>
<comment type="caution">
    <text evidence="2">The sequence shown here is derived from an EMBL/GenBank/DDBJ whole genome shotgun (WGS) entry which is preliminary data.</text>
</comment>
<dbReference type="SMART" id="SM00671">
    <property type="entry name" value="SEL1"/>
    <property type="match status" value="12"/>
</dbReference>
<reference evidence="2" key="1">
    <citation type="journal article" date="2021" name="Microorganisms">
        <title>Acidisoma silvae sp. nov. and Acidisomacellulosilytica sp. nov., Two Acidophilic Bacteria Isolated from Decaying Wood, Hydrolyzing Cellulose and Producing Poly-3-hydroxybutyrate.</title>
        <authorList>
            <person name="Mieszkin S."/>
            <person name="Pouder E."/>
            <person name="Uroz S."/>
            <person name="Simon-Colin C."/>
            <person name="Alain K."/>
        </authorList>
    </citation>
    <scope>NUCLEOTIDE SEQUENCE</scope>
    <source>
        <strain evidence="2">HW T2.11</strain>
    </source>
</reference>
<dbReference type="RefSeq" id="WP_227319686.1">
    <property type="nucleotide sequence ID" value="NZ_JAESVB010000001.1"/>
</dbReference>
<dbReference type="InterPro" id="IPR050767">
    <property type="entry name" value="Sel1_AlgK"/>
</dbReference>
<reference evidence="2" key="2">
    <citation type="submission" date="2021-01" db="EMBL/GenBank/DDBJ databases">
        <authorList>
            <person name="Mieszkin S."/>
            <person name="Pouder E."/>
            <person name="Alain K."/>
        </authorList>
    </citation>
    <scope>NUCLEOTIDE SEQUENCE</scope>
    <source>
        <strain evidence="2">HW T2.11</strain>
    </source>
</reference>
<evidence type="ECO:0000313" key="2">
    <source>
        <dbReference type="EMBL" id="MCB8874031.1"/>
    </source>
</evidence>
<dbReference type="InterPro" id="IPR011990">
    <property type="entry name" value="TPR-like_helical_dom_sf"/>
</dbReference>
<dbReference type="Proteomes" id="UP000708298">
    <property type="component" value="Unassembled WGS sequence"/>
</dbReference>
<gene>
    <name evidence="2" type="ORF">ASILVAE211_02465</name>
</gene>
<organism evidence="2 3">
    <name type="scientific">Acidisoma silvae</name>
    <dbReference type="NCBI Taxonomy" id="2802396"/>
    <lineage>
        <taxon>Bacteria</taxon>
        <taxon>Pseudomonadati</taxon>
        <taxon>Pseudomonadota</taxon>
        <taxon>Alphaproteobacteria</taxon>
        <taxon>Acetobacterales</taxon>
        <taxon>Acidocellaceae</taxon>
        <taxon>Acidisoma</taxon>
    </lineage>
</organism>
<accession>A0A963YNA7</accession>
<sequence>MVFGWLNLGGASGLLKKGEAALEAGDVEAGFKLVARAAQAKLPAAEYRVGLCYLQGKGVPASRKEGRRWLELAATQGHGDAQSAIATLLITGEVDDHPGRRIGGLFADSAPTQPDFIAAEGWARRAAEGGSAEAQALLGYILTAGPEAIRNLDQAEHWYRRSSEGGNPQGKLGLGLAVLRRAGTDAEQQKPGIEAITAAAELGLPMAQYLQGVLLEHGVGLPQDAPMAVVLYQKAANTGLRSAMARLGLALLEGRGGKKPDPITGESWLRRAALAGDVEAAAMVGDLYAKGGDLPPNFAEAAVWFQRAAEGGHAMAARALGMLYLTGAGVPRNADEAAVWFDRAAASGNTASQVDLANLVLQGSVRDGDPDRMRSWFEQAAESGDLVAAFNFSVCLARGFGVDRDPERAAFWMHRAADGIVNAQFHYGRMLLDGSGVPMDPVAARAWFAKASDAGMADAQVALAEMLVNGRGGDRNHFEAARMFQRAADLGHGGAMFGLGALYGGGHDVPVDRAAALHWFRQAAERSHPTAQLMLGRYLHRGLASPPDREQARIWFKRALDSGVAEAAAELAQLNAEQASETPAAPGGLDQPAADIGTATRATGPQLIHN</sequence>
<dbReference type="EMBL" id="JAESVB010000001">
    <property type="protein sequence ID" value="MCB8874031.1"/>
    <property type="molecule type" value="Genomic_DNA"/>
</dbReference>
<evidence type="ECO:0000313" key="3">
    <source>
        <dbReference type="Proteomes" id="UP000708298"/>
    </source>
</evidence>
<dbReference type="PANTHER" id="PTHR11102">
    <property type="entry name" value="SEL-1-LIKE PROTEIN"/>
    <property type="match status" value="1"/>
</dbReference>
<dbReference type="AlphaFoldDB" id="A0A963YNA7"/>
<proteinExistence type="predicted"/>
<keyword evidence="3" id="KW-1185">Reference proteome</keyword>
<evidence type="ECO:0000256" key="1">
    <source>
        <dbReference type="SAM" id="MobiDB-lite"/>
    </source>
</evidence>
<dbReference type="Gene3D" id="1.25.40.10">
    <property type="entry name" value="Tetratricopeptide repeat domain"/>
    <property type="match status" value="4"/>
</dbReference>
<feature type="region of interest" description="Disordered" evidence="1">
    <location>
        <begin position="576"/>
        <end position="596"/>
    </location>
</feature>